<accession>A0A291B8N2</accession>
<protein>
    <submittedName>
        <fullName evidence="1">Uncharacterized protein</fullName>
    </submittedName>
</protein>
<gene>
    <name evidence="1" type="ORF">BTN50_0851</name>
</gene>
<organism evidence="1 2">
    <name type="scientific">Candidatus Enterovibrio altilux</name>
    <dbReference type="NCBI Taxonomy" id="1927128"/>
    <lineage>
        <taxon>Bacteria</taxon>
        <taxon>Pseudomonadati</taxon>
        <taxon>Pseudomonadota</taxon>
        <taxon>Gammaproteobacteria</taxon>
        <taxon>Vibrionales</taxon>
        <taxon>Vibrionaceae</taxon>
        <taxon>Enterovibrio</taxon>
    </lineage>
</organism>
<reference evidence="2" key="1">
    <citation type="submission" date="2017-04" db="EMBL/GenBank/DDBJ databases">
        <title>Genome evolution of the luminous symbionts of deep sea anglerfish.</title>
        <authorList>
            <person name="Hendry T.A."/>
        </authorList>
    </citation>
    <scope>NUCLEOTIDE SEQUENCE [LARGE SCALE GENOMIC DNA]</scope>
</reference>
<keyword evidence="2" id="KW-1185">Reference proteome</keyword>
<dbReference type="KEGG" id="elux:BTN50_0851"/>
<proteinExistence type="predicted"/>
<dbReference type="Proteomes" id="UP000218160">
    <property type="component" value="Chromosome 1"/>
</dbReference>
<name>A0A291B8N2_9GAMM</name>
<dbReference type="AlphaFoldDB" id="A0A291B8N2"/>
<evidence type="ECO:0000313" key="1">
    <source>
        <dbReference type="EMBL" id="ATF09358.1"/>
    </source>
</evidence>
<evidence type="ECO:0000313" key="2">
    <source>
        <dbReference type="Proteomes" id="UP000218160"/>
    </source>
</evidence>
<sequence>MNHCVPVPVPDCCYLLILSAESYTKNTSIEQSLQMAAKYLLNQIKFNI</sequence>
<dbReference type="EMBL" id="CP020660">
    <property type="protein sequence ID" value="ATF09358.1"/>
    <property type="molecule type" value="Genomic_DNA"/>
</dbReference>